<name>B5EE55_CITBB</name>
<dbReference type="GO" id="GO:0045892">
    <property type="term" value="P:negative regulation of DNA-templated transcription"/>
    <property type="evidence" value="ECO:0007669"/>
    <property type="project" value="InterPro"/>
</dbReference>
<keyword evidence="3" id="KW-0678">Repressor</keyword>
<evidence type="ECO:0000256" key="1">
    <source>
        <dbReference type="ARBA" id="ARBA00005322"/>
    </source>
</evidence>
<dbReference type="InterPro" id="IPR031316">
    <property type="entry name" value="FlgM_C"/>
</dbReference>
<keyword evidence="6" id="KW-0804">Transcription</keyword>
<dbReference type="InterPro" id="IPR007412">
    <property type="entry name" value="FlgM"/>
</dbReference>
<gene>
    <name evidence="11" type="ordered locus">Gbem_0767</name>
</gene>
<evidence type="ECO:0000256" key="6">
    <source>
        <dbReference type="ARBA" id="ARBA00023163"/>
    </source>
</evidence>
<keyword evidence="4" id="KW-1005">Bacterial flagellum biogenesis</keyword>
<dbReference type="AlphaFoldDB" id="B5EE55"/>
<reference evidence="11 12" key="2">
    <citation type="journal article" date="2010" name="BMC Genomics">
        <title>The genome of Geobacter bemidjiensis, exemplar for the subsurface clade of Geobacter species that predominate in Fe(III)-reducing subsurface environments.</title>
        <authorList>
            <person name="Aklujkar M."/>
            <person name="Young N.D."/>
            <person name="Holmes D."/>
            <person name="Chavan M."/>
            <person name="Risso C."/>
            <person name="Kiss H.E."/>
            <person name="Han C.S."/>
            <person name="Land M.L."/>
            <person name="Lovley D.R."/>
        </authorList>
    </citation>
    <scope>NUCLEOTIDE SEQUENCE [LARGE SCALE GENOMIC DNA]</scope>
    <source>
        <strain evidence="12">ATCC BAA-1014 / DSM 16622 / JCM 12645 / Bem</strain>
    </source>
</reference>
<reference evidence="11 12" key="1">
    <citation type="submission" date="2008-07" db="EMBL/GenBank/DDBJ databases">
        <title>Complete sequence of Geobacter bemidjiensis BEM.</title>
        <authorList>
            <consortium name="US DOE Joint Genome Institute"/>
            <person name="Lucas S."/>
            <person name="Copeland A."/>
            <person name="Lapidus A."/>
            <person name="Glavina del Rio T."/>
            <person name="Dalin E."/>
            <person name="Tice H."/>
            <person name="Bruce D."/>
            <person name="Goodwin L."/>
            <person name="Pitluck S."/>
            <person name="Kiss H."/>
            <person name="Brettin T."/>
            <person name="Detter J.C."/>
            <person name="Han C."/>
            <person name="Kuske C.R."/>
            <person name="Schmutz J."/>
            <person name="Larimer F."/>
            <person name="Land M."/>
            <person name="Hauser L."/>
            <person name="Kyrpides N."/>
            <person name="Lykidis A."/>
            <person name="Lovley D."/>
            <person name="Richardson P."/>
        </authorList>
    </citation>
    <scope>NUCLEOTIDE SEQUENCE [LARGE SCALE GENOMIC DNA]</scope>
    <source>
        <strain evidence="12">ATCC BAA-1014 / DSM 16622 / JCM 12645 / Bem</strain>
    </source>
</reference>
<dbReference type="SUPFAM" id="SSF101498">
    <property type="entry name" value="Anti-sigma factor FlgM"/>
    <property type="match status" value="1"/>
</dbReference>
<dbReference type="KEGG" id="gbm:Gbem_0767"/>
<comment type="similarity">
    <text evidence="1">Belongs to the FlgM family.</text>
</comment>
<keyword evidence="5" id="KW-0805">Transcription regulation</keyword>
<dbReference type="Pfam" id="PF04316">
    <property type="entry name" value="FlgM"/>
    <property type="match status" value="1"/>
</dbReference>
<protein>
    <recommendedName>
        <fullName evidence="2">Negative regulator of flagellin synthesis</fullName>
    </recommendedName>
    <alternativeName>
        <fullName evidence="8">Anti-sigma-28 factor</fullName>
    </alternativeName>
</protein>
<evidence type="ECO:0000256" key="2">
    <source>
        <dbReference type="ARBA" id="ARBA00017823"/>
    </source>
</evidence>
<dbReference type="HOGENOM" id="CLU_169011_3_1_7"/>
<accession>B5EE55</accession>
<proteinExistence type="inferred from homology"/>
<dbReference type="GO" id="GO:0044781">
    <property type="term" value="P:bacterial-type flagellum organization"/>
    <property type="evidence" value="ECO:0007669"/>
    <property type="project" value="UniProtKB-KW"/>
</dbReference>
<dbReference type="InterPro" id="IPR035890">
    <property type="entry name" value="Anti-sigma-28_factor_FlgM_sf"/>
</dbReference>
<evidence type="ECO:0000259" key="10">
    <source>
        <dbReference type="Pfam" id="PF04316"/>
    </source>
</evidence>
<dbReference type="EMBL" id="CP001124">
    <property type="protein sequence ID" value="ACH37793.1"/>
    <property type="molecule type" value="Genomic_DNA"/>
</dbReference>
<evidence type="ECO:0000256" key="3">
    <source>
        <dbReference type="ARBA" id="ARBA00022491"/>
    </source>
</evidence>
<sequence length="99" mass="10794">MKIEELNPNPAATQLSVVRADKPEVAEANGEANAKQQPAADKVELSSYMPLVPKAQRRLDFRTEKVEELKSQIQAGTYQVSGRAVAEKMLSKIVMPSAA</sequence>
<organism evidence="11 12">
    <name type="scientific">Citrifermentans bemidjiense (strain ATCC BAA-1014 / DSM 16622 / JCM 12645 / Bem)</name>
    <name type="common">Geobacter bemidjiensis</name>
    <dbReference type="NCBI Taxonomy" id="404380"/>
    <lineage>
        <taxon>Bacteria</taxon>
        <taxon>Pseudomonadati</taxon>
        <taxon>Thermodesulfobacteriota</taxon>
        <taxon>Desulfuromonadia</taxon>
        <taxon>Geobacterales</taxon>
        <taxon>Geobacteraceae</taxon>
        <taxon>Citrifermentans</taxon>
    </lineage>
</organism>
<feature type="domain" description="Anti-sigma-28 factor FlgM C-terminal" evidence="10">
    <location>
        <begin position="41"/>
        <end position="90"/>
    </location>
</feature>
<evidence type="ECO:0000256" key="5">
    <source>
        <dbReference type="ARBA" id="ARBA00023015"/>
    </source>
</evidence>
<evidence type="ECO:0000256" key="9">
    <source>
        <dbReference type="SAM" id="MobiDB-lite"/>
    </source>
</evidence>
<keyword evidence="12" id="KW-1185">Reference proteome</keyword>
<dbReference type="OrthoDB" id="5398708at2"/>
<dbReference type="STRING" id="404380.Gbem_0767"/>
<evidence type="ECO:0000313" key="12">
    <source>
        <dbReference type="Proteomes" id="UP000008825"/>
    </source>
</evidence>
<comment type="function">
    <text evidence="7">Responsible for the coupling of flagellin expression to flagellar assembly by preventing expression of the flagellin genes when a component of the middle class of proteins is defective. It negatively regulates flagellar genes by inhibiting the activity of FliA by directly binding to FliA.</text>
</comment>
<dbReference type="Proteomes" id="UP000008825">
    <property type="component" value="Chromosome"/>
</dbReference>
<evidence type="ECO:0000313" key="11">
    <source>
        <dbReference type="EMBL" id="ACH37793.1"/>
    </source>
</evidence>
<evidence type="ECO:0000256" key="7">
    <source>
        <dbReference type="ARBA" id="ARBA00024739"/>
    </source>
</evidence>
<dbReference type="RefSeq" id="WP_012529200.1">
    <property type="nucleotide sequence ID" value="NC_011146.1"/>
</dbReference>
<feature type="region of interest" description="Disordered" evidence="9">
    <location>
        <begin position="23"/>
        <end position="42"/>
    </location>
</feature>
<evidence type="ECO:0000256" key="4">
    <source>
        <dbReference type="ARBA" id="ARBA00022795"/>
    </source>
</evidence>
<evidence type="ECO:0000256" key="8">
    <source>
        <dbReference type="ARBA" id="ARBA00030117"/>
    </source>
</evidence>
<dbReference type="NCBIfam" id="TIGR03824">
    <property type="entry name" value="FlgM_jcvi"/>
    <property type="match status" value="1"/>
</dbReference>